<comment type="caution">
    <text evidence="2">The sequence shown here is derived from an EMBL/GenBank/DDBJ whole genome shotgun (WGS) entry which is preliminary data.</text>
</comment>
<accession>A0A8T0GFH0</accession>
<keyword evidence="1" id="KW-0812">Transmembrane</keyword>
<evidence type="ECO:0000313" key="3">
    <source>
        <dbReference type="Proteomes" id="UP000822688"/>
    </source>
</evidence>
<keyword evidence="3" id="KW-1185">Reference proteome</keyword>
<evidence type="ECO:0000256" key="1">
    <source>
        <dbReference type="SAM" id="Phobius"/>
    </source>
</evidence>
<gene>
    <name evidence="2" type="ORF">KC19_11G156100</name>
</gene>
<protein>
    <submittedName>
        <fullName evidence="2">Uncharacterized protein</fullName>
    </submittedName>
</protein>
<feature type="transmembrane region" description="Helical" evidence="1">
    <location>
        <begin position="25"/>
        <end position="52"/>
    </location>
</feature>
<proteinExistence type="predicted"/>
<sequence>MTLSSTSVTRISSGTSSRRLTRLTLIALMIFMVVVIPGIVPTLIMITLIGLISDLAMTKERAPQELAHSEACQFLGGARPHKLLQLLCDRNLRCTVSEFRCYIGKI</sequence>
<dbReference type="AlphaFoldDB" id="A0A8T0GFH0"/>
<organism evidence="2 3">
    <name type="scientific">Ceratodon purpureus</name>
    <name type="common">Fire moss</name>
    <name type="synonym">Dicranum purpureum</name>
    <dbReference type="NCBI Taxonomy" id="3225"/>
    <lineage>
        <taxon>Eukaryota</taxon>
        <taxon>Viridiplantae</taxon>
        <taxon>Streptophyta</taxon>
        <taxon>Embryophyta</taxon>
        <taxon>Bryophyta</taxon>
        <taxon>Bryophytina</taxon>
        <taxon>Bryopsida</taxon>
        <taxon>Dicranidae</taxon>
        <taxon>Pseudoditrichales</taxon>
        <taxon>Ditrichaceae</taxon>
        <taxon>Ceratodon</taxon>
    </lineage>
</organism>
<keyword evidence="1" id="KW-1133">Transmembrane helix</keyword>
<keyword evidence="1" id="KW-0472">Membrane</keyword>
<name>A0A8T0GFH0_CERPU</name>
<reference evidence="2 3" key="1">
    <citation type="submission" date="2020-06" db="EMBL/GenBank/DDBJ databases">
        <title>WGS assembly of Ceratodon purpureus strain R40.</title>
        <authorList>
            <person name="Carey S.B."/>
            <person name="Jenkins J."/>
            <person name="Shu S."/>
            <person name="Lovell J.T."/>
            <person name="Sreedasyam A."/>
            <person name="Maumus F."/>
            <person name="Tiley G.P."/>
            <person name="Fernandez-Pozo N."/>
            <person name="Barry K."/>
            <person name="Chen C."/>
            <person name="Wang M."/>
            <person name="Lipzen A."/>
            <person name="Daum C."/>
            <person name="Saski C.A."/>
            <person name="Payton A.C."/>
            <person name="Mcbreen J.C."/>
            <person name="Conrad R.E."/>
            <person name="Kollar L.M."/>
            <person name="Olsson S."/>
            <person name="Huttunen S."/>
            <person name="Landis J.B."/>
            <person name="Wickett N.J."/>
            <person name="Johnson M.G."/>
            <person name="Rensing S.A."/>
            <person name="Grimwood J."/>
            <person name="Schmutz J."/>
            <person name="Mcdaniel S.F."/>
        </authorList>
    </citation>
    <scope>NUCLEOTIDE SEQUENCE [LARGE SCALE GENOMIC DNA]</scope>
    <source>
        <strain evidence="2 3">R40</strain>
    </source>
</reference>
<dbReference type="EMBL" id="CM026432">
    <property type="protein sequence ID" value="KAG0557770.1"/>
    <property type="molecule type" value="Genomic_DNA"/>
</dbReference>
<dbReference type="Proteomes" id="UP000822688">
    <property type="component" value="Chromosome 11"/>
</dbReference>
<evidence type="ECO:0000313" key="2">
    <source>
        <dbReference type="EMBL" id="KAG0557770.1"/>
    </source>
</evidence>